<dbReference type="AlphaFoldDB" id="A0A379AMF2"/>
<keyword evidence="3 4" id="KW-0804">Transcription</keyword>
<dbReference type="InterPro" id="IPR038309">
    <property type="entry name" value="Rsd/AlgQ_sf"/>
</dbReference>
<protein>
    <recommendedName>
        <fullName evidence="4">Regulator of sigma D</fullName>
    </recommendedName>
</protein>
<organism evidence="6 7">
    <name type="scientific">Enterobacter agglomerans</name>
    <name type="common">Erwinia herbicola</name>
    <name type="synonym">Pantoea agglomerans</name>
    <dbReference type="NCBI Taxonomy" id="549"/>
    <lineage>
        <taxon>Bacteria</taxon>
        <taxon>Pseudomonadati</taxon>
        <taxon>Pseudomonadota</taxon>
        <taxon>Gammaproteobacteria</taxon>
        <taxon>Enterobacterales</taxon>
        <taxon>Erwiniaceae</taxon>
        <taxon>Pantoea</taxon>
        <taxon>Pantoea agglomerans group</taxon>
    </lineage>
</organism>
<dbReference type="Proteomes" id="UP000254640">
    <property type="component" value="Unassembled WGS sequence"/>
</dbReference>
<dbReference type="EMBL" id="UGSO01000001">
    <property type="protein sequence ID" value="SUB18997.1"/>
    <property type="molecule type" value="Genomic_DNA"/>
</dbReference>
<dbReference type="Pfam" id="PF04353">
    <property type="entry name" value="Rsd_AlgQ"/>
    <property type="match status" value="1"/>
</dbReference>
<evidence type="ECO:0000256" key="3">
    <source>
        <dbReference type="ARBA" id="ARBA00023163"/>
    </source>
</evidence>
<evidence type="ECO:0000313" key="6">
    <source>
        <dbReference type="EMBL" id="SUB18997.1"/>
    </source>
</evidence>
<dbReference type="InterPro" id="IPR023785">
    <property type="entry name" value="Sigma70_reg_Rsd"/>
</dbReference>
<keyword evidence="2 4" id="KW-0805">Transcription regulation</keyword>
<accession>A0A379AMF2</accession>
<dbReference type="GO" id="GO:0006355">
    <property type="term" value="P:regulation of DNA-templated transcription"/>
    <property type="evidence" value="ECO:0007669"/>
    <property type="project" value="InterPro"/>
</dbReference>
<comment type="similarity">
    <text evidence="4 5">Belongs to the Rsd/AlgQ family.</text>
</comment>
<keyword evidence="1 4" id="KW-0963">Cytoplasm</keyword>
<dbReference type="NCBIfam" id="NF008723">
    <property type="entry name" value="PRK11718.1"/>
    <property type="match status" value="1"/>
</dbReference>
<dbReference type="GO" id="GO:0005737">
    <property type="term" value="C:cytoplasm"/>
    <property type="evidence" value="ECO:0007669"/>
    <property type="project" value="UniProtKB-SubCell"/>
</dbReference>
<evidence type="ECO:0000256" key="5">
    <source>
        <dbReference type="RuleBase" id="RU004409"/>
    </source>
</evidence>
<comment type="function">
    <text evidence="4">Binds RpoD and negatively regulates RpoD-mediated transcription activation by preventing the interaction between the primary sigma factor RpoD with the catalytic core of the RNA polymerase and with promoter DNA. May be involved in replacement of the RNA polymerase sigma subunit from RpoD to RpoS during the transition from exponential growth to the stationary phase.</text>
</comment>
<keyword evidence="7" id="KW-1185">Reference proteome</keyword>
<evidence type="ECO:0000313" key="7">
    <source>
        <dbReference type="Proteomes" id="UP000254640"/>
    </source>
</evidence>
<evidence type="ECO:0000256" key="2">
    <source>
        <dbReference type="ARBA" id="ARBA00023015"/>
    </source>
</evidence>
<evidence type="ECO:0000256" key="4">
    <source>
        <dbReference type="HAMAP-Rule" id="MF_01181"/>
    </source>
</evidence>
<dbReference type="InterPro" id="IPR007448">
    <property type="entry name" value="Sigma70_reg_Rsd_AlgQ"/>
</dbReference>
<dbReference type="Gene3D" id="1.20.120.1370">
    <property type="entry name" value="Regulator of RNA polymerase sigma(70) subunit, domain 4"/>
    <property type="match status" value="1"/>
</dbReference>
<dbReference type="HAMAP" id="MF_01181">
    <property type="entry name" value="Rsd"/>
    <property type="match status" value="1"/>
</dbReference>
<gene>
    <name evidence="4 6" type="primary">rsd</name>
    <name evidence="6" type="ORF">NCTC9381_04977</name>
</gene>
<dbReference type="PIRSF" id="PIRSF016548">
    <property type="entry name" value="Rsd_AlgQ"/>
    <property type="match status" value="1"/>
</dbReference>
<dbReference type="STRING" id="549.BEE12_07885"/>
<name>A0A379AMF2_ENTAG</name>
<comment type="subunit">
    <text evidence="4">Interacts with RpoD.</text>
</comment>
<sequence length="176" mass="20159">MLNQLDVLAERVGGSNELVDSWLEARRQLLVTYYHLVGLKPNKEALTRLDEQALDNFCHGLVDYLSAGHFSIYERVISEMSGDSPMIAAAQIYPPLEANTERLMQLYDGHLQQAIDDENCMTFQQALSEVGEVLEARFTLEDKLIQLAWDNQLVPRRLPMTAISRVRLNYHLRQRG</sequence>
<comment type="subcellular location">
    <subcellularLocation>
        <location evidence="4">Cytoplasm</location>
    </subcellularLocation>
</comment>
<reference evidence="6 7" key="1">
    <citation type="submission" date="2018-06" db="EMBL/GenBank/DDBJ databases">
        <authorList>
            <consortium name="Pathogen Informatics"/>
            <person name="Doyle S."/>
        </authorList>
    </citation>
    <scope>NUCLEOTIDE SEQUENCE [LARGE SCALE GENOMIC DNA]</scope>
    <source>
        <strain evidence="6 7">NCTC9381</strain>
    </source>
</reference>
<proteinExistence type="inferred from homology"/>
<evidence type="ECO:0000256" key="1">
    <source>
        <dbReference type="ARBA" id="ARBA00022490"/>
    </source>
</evidence>